<feature type="region of interest" description="Disordered" evidence="1">
    <location>
        <begin position="1"/>
        <end position="42"/>
    </location>
</feature>
<dbReference type="EMBL" id="CADCWL010000132">
    <property type="protein sequence ID" value="CAA9569677.1"/>
    <property type="molecule type" value="Genomic_DNA"/>
</dbReference>
<evidence type="ECO:0000313" key="2">
    <source>
        <dbReference type="EMBL" id="CAA9569677.1"/>
    </source>
</evidence>
<feature type="non-terminal residue" evidence="2">
    <location>
        <position position="1"/>
    </location>
</feature>
<organism evidence="2">
    <name type="scientific">uncultured Thermomicrobiales bacterium</name>
    <dbReference type="NCBI Taxonomy" id="1645740"/>
    <lineage>
        <taxon>Bacteria</taxon>
        <taxon>Pseudomonadati</taxon>
        <taxon>Thermomicrobiota</taxon>
        <taxon>Thermomicrobia</taxon>
        <taxon>Thermomicrobiales</taxon>
        <taxon>environmental samples</taxon>
    </lineage>
</organism>
<proteinExistence type="predicted"/>
<feature type="compositionally biased region" description="Basic and acidic residues" evidence="1">
    <location>
        <begin position="7"/>
        <end position="21"/>
    </location>
</feature>
<reference evidence="2" key="1">
    <citation type="submission" date="2020-02" db="EMBL/GenBank/DDBJ databases">
        <authorList>
            <person name="Meier V. D."/>
        </authorList>
    </citation>
    <scope>NUCLEOTIDE SEQUENCE</scope>
    <source>
        <strain evidence="2">AVDCRST_MAG19</strain>
    </source>
</reference>
<feature type="compositionally biased region" description="Low complexity" evidence="1">
    <location>
        <begin position="25"/>
        <end position="35"/>
    </location>
</feature>
<dbReference type="AlphaFoldDB" id="A0A6J4V5H7"/>
<evidence type="ECO:0000256" key="1">
    <source>
        <dbReference type="SAM" id="MobiDB-lite"/>
    </source>
</evidence>
<name>A0A6J4V5H7_9BACT</name>
<sequence length="42" mass="4769">ANSCRGCDPRPTRDLSLDARRRWSPRPGRPSAAPRDCVRHLL</sequence>
<feature type="non-terminal residue" evidence="2">
    <location>
        <position position="42"/>
    </location>
</feature>
<protein>
    <submittedName>
        <fullName evidence="2">Uncharacterized protein</fullName>
    </submittedName>
</protein>
<accession>A0A6J4V5H7</accession>
<gene>
    <name evidence="2" type="ORF">AVDCRST_MAG19-2644</name>
</gene>